<dbReference type="InterPro" id="IPR014710">
    <property type="entry name" value="RmlC-like_jellyroll"/>
</dbReference>
<protein>
    <submittedName>
        <fullName evidence="2">Cyclic nucleotide-binding domain-containing protein</fullName>
    </submittedName>
</protein>
<dbReference type="CDD" id="cd00038">
    <property type="entry name" value="CAP_ED"/>
    <property type="match status" value="2"/>
</dbReference>
<dbReference type="SUPFAM" id="SSF51206">
    <property type="entry name" value="cAMP-binding domain-like"/>
    <property type="match status" value="2"/>
</dbReference>
<dbReference type="SMART" id="SM00100">
    <property type="entry name" value="cNMP"/>
    <property type="match status" value="2"/>
</dbReference>
<dbReference type="InterPro" id="IPR000595">
    <property type="entry name" value="cNMP-bd_dom"/>
</dbReference>
<reference evidence="2 3" key="1">
    <citation type="submission" date="2019-01" db="EMBL/GenBank/DDBJ databases">
        <title>Coherence of Microcystis species and biogeography revealed through population genomics.</title>
        <authorList>
            <person name="Perez-Carrascal O.M."/>
            <person name="Terrat Y."/>
            <person name="Giani A."/>
            <person name="Fortin N."/>
            <person name="Tromas N."/>
            <person name="Shapiro B.J."/>
        </authorList>
    </citation>
    <scope>NUCLEOTIDE SEQUENCE [LARGE SCALE GENOMIC DNA]</scope>
    <source>
        <strain evidence="2">Ma_QC_C_20070703_M131</strain>
    </source>
</reference>
<dbReference type="Proteomes" id="UP000316443">
    <property type="component" value="Unassembled WGS sequence"/>
</dbReference>
<evidence type="ECO:0000313" key="2">
    <source>
        <dbReference type="EMBL" id="TRT46964.1"/>
    </source>
</evidence>
<accession>A0A551XE29</accession>
<dbReference type="Gene3D" id="2.60.120.10">
    <property type="entry name" value="Jelly Rolls"/>
    <property type="match status" value="2"/>
</dbReference>
<dbReference type="Pfam" id="PF00027">
    <property type="entry name" value="cNMP_binding"/>
    <property type="match status" value="2"/>
</dbReference>
<organism evidence="2 3">
    <name type="scientific">Microcystis aeruginosa Ma_QC_C_20070703_M131</name>
    <dbReference type="NCBI Taxonomy" id="2486263"/>
    <lineage>
        <taxon>Bacteria</taxon>
        <taxon>Bacillati</taxon>
        <taxon>Cyanobacteriota</taxon>
        <taxon>Cyanophyceae</taxon>
        <taxon>Oscillatoriophycideae</taxon>
        <taxon>Chroococcales</taxon>
        <taxon>Microcystaceae</taxon>
        <taxon>Microcystis</taxon>
    </lineage>
</organism>
<feature type="domain" description="Cyclic nucleotide-binding" evidence="1">
    <location>
        <begin position="5"/>
        <end position="122"/>
    </location>
</feature>
<comment type="caution">
    <text evidence="2">The sequence shown here is derived from an EMBL/GenBank/DDBJ whole genome shotgun (WGS) entry which is preliminary data.</text>
</comment>
<gene>
    <name evidence="2" type="ORF">EWV85_18375</name>
</gene>
<dbReference type="PROSITE" id="PS50042">
    <property type="entry name" value="CNMP_BINDING_3"/>
    <property type="match status" value="2"/>
</dbReference>
<evidence type="ECO:0000313" key="3">
    <source>
        <dbReference type="Proteomes" id="UP000316443"/>
    </source>
</evidence>
<dbReference type="NCBIfam" id="TIGR03896">
    <property type="entry name" value="cyc_nuc_ocin"/>
    <property type="match status" value="1"/>
</dbReference>
<dbReference type="GO" id="GO:0003700">
    <property type="term" value="F:DNA-binding transcription factor activity"/>
    <property type="evidence" value="ECO:0007669"/>
    <property type="project" value="TreeGrafter"/>
</dbReference>
<dbReference type="PANTHER" id="PTHR24567">
    <property type="entry name" value="CRP FAMILY TRANSCRIPTIONAL REGULATORY PROTEIN"/>
    <property type="match status" value="1"/>
</dbReference>
<dbReference type="PANTHER" id="PTHR24567:SF74">
    <property type="entry name" value="HTH-TYPE TRANSCRIPTIONAL REGULATOR ARCR"/>
    <property type="match status" value="1"/>
</dbReference>
<evidence type="ECO:0000259" key="1">
    <source>
        <dbReference type="PROSITE" id="PS50042"/>
    </source>
</evidence>
<name>A0A551XE29_MICAE</name>
<proteinExistence type="predicted"/>
<dbReference type="InterPro" id="IPR023892">
    <property type="entry name" value="cNMP-bd"/>
</dbReference>
<dbReference type="InterPro" id="IPR018490">
    <property type="entry name" value="cNMP-bd_dom_sf"/>
</dbReference>
<sequence length="369" mass="41966">MKNVLLQQLNNSDFQWLKTHGNRQQIPAQTVLVEQHHPVNNFYIILQGVLVATMTKNPNRMDRVFAALEEEQELMQEITRFEPGEMFGEISFSETSPSITTVKSLDNVLVLVLPAKQLRDKLEQDLGFAARFYRASAILLLDRFNYLVQLFLTDKIGQIPPLQDVPLIFGELSDSDVDWMISSGQLEELKAGEIIISAGRPVENLYFITQGTISVLVSEERKNPLSNIFAALENDQETQELLQREIAQMAKGNLVGELAILDTHLSFLTYVALENCTVLKIPRQKFLLKLEQDVGMAARFYRVVLMLLSQRLQNLSSRLGYGRTEYKVGQSLSEDRVYEDEIDVASMDNLTLGGARLDWMLKRLKLKAN</sequence>
<feature type="domain" description="Cyclic nucleotide-binding" evidence="1">
    <location>
        <begin position="168"/>
        <end position="286"/>
    </location>
</feature>
<dbReference type="GO" id="GO:0005829">
    <property type="term" value="C:cytosol"/>
    <property type="evidence" value="ECO:0007669"/>
    <property type="project" value="TreeGrafter"/>
</dbReference>
<dbReference type="InterPro" id="IPR050397">
    <property type="entry name" value="Env_Response_Regulators"/>
</dbReference>
<dbReference type="EMBL" id="SFCA01000195">
    <property type="protein sequence ID" value="TRT46964.1"/>
    <property type="molecule type" value="Genomic_DNA"/>
</dbReference>
<dbReference type="AlphaFoldDB" id="A0A551XE29"/>